<evidence type="ECO:0000313" key="1">
    <source>
        <dbReference type="EMBL" id="VAI19177.1"/>
    </source>
</evidence>
<dbReference type="Proteomes" id="UP000324705">
    <property type="component" value="Chromosome 5A"/>
</dbReference>
<protein>
    <submittedName>
        <fullName evidence="1">Uncharacterized protein</fullName>
    </submittedName>
</protein>
<organism evidence="1 2">
    <name type="scientific">Triticum turgidum subsp. durum</name>
    <name type="common">Durum wheat</name>
    <name type="synonym">Triticum durum</name>
    <dbReference type="NCBI Taxonomy" id="4567"/>
    <lineage>
        <taxon>Eukaryota</taxon>
        <taxon>Viridiplantae</taxon>
        <taxon>Streptophyta</taxon>
        <taxon>Embryophyta</taxon>
        <taxon>Tracheophyta</taxon>
        <taxon>Spermatophyta</taxon>
        <taxon>Magnoliopsida</taxon>
        <taxon>Liliopsida</taxon>
        <taxon>Poales</taxon>
        <taxon>Poaceae</taxon>
        <taxon>BOP clade</taxon>
        <taxon>Pooideae</taxon>
        <taxon>Triticodae</taxon>
        <taxon>Triticeae</taxon>
        <taxon>Triticinae</taxon>
        <taxon>Triticum</taxon>
    </lineage>
</organism>
<dbReference type="PANTHER" id="PTHR35510">
    <property type="entry name" value="DBH-LIKE MONOOXYGENASE"/>
    <property type="match status" value="1"/>
</dbReference>
<dbReference type="Gramene" id="TRITD5Av1G162210.3">
    <property type="protein sequence ID" value="TRITD5Av1G162210.3"/>
    <property type="gene ID" value="TRITD5Av1G162210"/>
</dbReference>
<proteinExistence type="predicted"/>
<accession>A0A9R0TTD4</accession>
<keyword evidence="2" id="KW-1185">Reference proteome</keyword>
<name>A0A9R0TTD4_TRITD</name>
<dbReference type="EMBL" id="LT934119">
    <property type="protein sequence ID" value="VAI19177.1"/>
    <property type="molecule type" value="Genomic_DNA"/>
</dbReference>
<evidence type="ECO:0000313" key="2">
    <source>
        <dbReference type="Proteomes" id="UP000324705"/>
    </source>
</evidence>
<sequence length="257" mass="27035">MDVDAAPALKRKGADAPELWLDDDVGPGFPVAPRATKIRRLVRACQSDLLAVLPLSDVLSGGGALFGSGCAQDPDMMPIVPGAVVPPPPPGTQPPVAGFGVAEEAPMCGDAAVVPVDMATAPPLPANEERAIVLYRPAEAERRLLLGPLRPGGHLRVSPQWIQALNGTVLQEASNRRALFEGLAGAEASNLAMVTWAPSRAQAASTAAEMMEAEDGESASMEVEQDRSGQQLPMPLWPQQQPHCMVQQQPIPVAWSL</sequence>
<dbReference type="AlphaFoldDB" id="A0A9R0TTD4"/>
<reference evidence="1 2" key="1">
    <citation type="submission" date="2017-09" db="EMBL/GenBank/DDBJ databases">
        <authorList>
            <consortium name="International Durum Wheat Genome Sequencing Consortium (IDWGSC)"/>
            <person name="Milanesi L."/>
        </authorList>
    </citation>
    <scope>NUCLEOTIDE SEQUENCE [LARGE SCALE GENOMIC DNA]</scope>
    <source>
        <strain evidence="2">cv. Svevo</strain>
    </source>
</reference>
<gene>
    <name evidence="1" type="ORF">TRITD_5Av1G162210</name>
</gene>
<dbReference type="PANTHER" id="PTHR35510:SF3">
    <property type="entry name" value="OS09G0494500 PROTEIN"/>
    <property type="match status" value="1"/>
</dbReference>